<dbReference type="AlphaFoldDB" id="A0AAW4FWL7"/>
<reference evidence="1 2" key="1">
    <citation type="submission" date="2020-01" db="EMBL/GenBank/DDBJ databases">
        <title>Draft genome assembly of Ensifer adhaerens T173.</title>
        <authorList>
            <person name="Craig J.E."/>
            <person name="Stinchcombe J.R."/>
        </authorList>
    </citation>
    <scope>NUCLEOTIDE SEQUENCE [LARGE SCALE GENOMIC DNA]</scope>
    <source>
        <strain evidence="1 2">T173</strain>
    </source>
</reference>
<organism evidence="1 2">
    <name type="scientific">Ensifer canadensis</name>
    <dbReference type="NCBI Taxonomy" id="555315"/>
    <lineage>
        <taxon>Bacteria</taxon>
        <taxon>Pseudomonadati</taxon>
        <taxon>Pseudomonadota</taxon>
        <taxon>Alphaproteobacteria</taxon>
        <taxon>Hyphomicrobiales</taxon>
        <taxon>Rhizobiaceae</taxon>
        <taxon>Sinorhizobium/Ensifer group</taxon>
        <taxon>Ensifer</taxon>
    </lineage>
</organism>
<accession>A0AAW4FWL7</accession>
<evidence type="ECO:0000313" key="1">
    <source>
        <dbReference type="EMBL" id="MBM3095694.1"/>
    </source>
</evidence>
<keyword evidence="2" id="KW-1185">Reference proteome</keyword>
<comment type="caution">
    <text evidence="1">The sequence shown here is derived from an EMBL/GenBank/DDBJ whole genome shotgun (WGS) entry which is preliminary data.</text>
</comment>
<gene>
    <name evidence="1" type="ORF">GFB56_33840</name>
</gene>
<evidence type="ECO:0000313" key="2">
    <source>
        <dbReference type="Proteomes" id="UP000744980"/>
    </source>
</evidence>
<dbReference type="Pfam" id="PF04465">
    <property type="entry name" value="DUF499"/>
    <property type="match status" value="1"/>
</dbReference>
<sequence>MLGLTLREEFRGKRLKGTAIELANDSNTGATQVQAKAFLEITYPTRDLLKGIEAVGPDQGRPVVVIGERGLGKSHLMAALYHAVNDPVSTASWLESWAVTLGDSSVGKIALRSGMKVIGESLHRQRYKYLWDVLFEHHPQGAYIQGKWEGQGEGKTDVPSDKLIVELLEHTPTMLLLDEFQTWFDGLTNTKQFPWRNWAFNFIQILSEIAKERPDLLVLVISVRNGGSDAYQQVHRVNPVPIDFKAAGNAERIQLDRRRMLLHRLFDNRLQIAGPNIELLVSNHVDEYLRLQEIASSEQDRKRSEFVECWPYAPHLLRLLEEQVLVATDAQETRDMIRILANLYKSRGEVVPVLTAADFRLDDDASGIQALLDSVSNEHHRTLRAKAQQNIISVTEAVSNHTQIAPHLQEIVGSLWLRSIAVGNFAGAEPSVLQADITRSEPIDGNAFQVELATIVENSFNIHQEGAKLVFREDDNPRAKLMAYARNDKLFTDGSDQAQLAKQMRYVVGGTDEVAKTFRVIALPKSWQTDPWSPLEEAEHPERWDDRLPILVLPEEPDHIDQRLGRWLKDHLQKRRNTIRFLLPRSGTINAFLDRDLLILARAEMKAQEWSGQGPEYKKLHTEYQSALRDLLKKRFDRFAVLHRWNFGDPNQCVFNVETLKKQGSMIPEGIEEAITNDLFVPEDFEAFVLDAAADNSPVGKVLRELQEPRPAGHDCIPWMGETAMKERILRFCARGKIAINLRGLEQLQANPGEEEETAWKRLRPKLSFTGRQLDEVFLMEPSAVPATGGTAPLTQVPLNTDTGGLFGGLQPTPVVNVNEPAAGDNPMIPGVGGGIFGGGGAVSGSKPRIPLSNPPTSPLNLIGKLEGWGIGPATQVAEVSIKVSAASGAQLKELLKKLPDGMAFELSLEKDDN</sequence>
<proteinExistence type="predicted"/>
<dbReference type="EMBL" id="WXFA01000052">
    <property type="protein sequence ID" value="MBM3095694.1"/>
    <property type="molecule type" value="Genomic_DNA"/>
</dbReference>
<dbReference type="InterPro" id="IPR027417">
    <property type="entry name" value="P-loop_NTPase"/>
</dbReference>
<dbReference type="Proteomes" id="UP000744980">
    <property type="component" value="Unassembled WGS sequence"/>
</dbReference>
<dbReference type="InterPro" id="IPR007555">
    <property type="entry name" value="DUF499"/>
</dbReference>
<protein>
    <submittedName>
        <fullName evidence="1">DUF499 domain-containing protein</fullName>
    </submittedName>
</protein>
<dbReference type="SUPFAM" id="SSF52540">
    <property type="entry name" value="P-loop containing nucleoside triphosphate hydrolases"/>
    <property type="match status" value="1"/>
</dbReference>
<dbReference type="RefSeq" id="WP_203529913.1">
    <property type="nucleotide sequence ID" value="NZ_CP083373.1"/>
</dbReference>
<name>A0AAW4FWL7_9HYPH</name>